<feature type="compositionally biased region" description="Basic and acidic residues" evidence="1">
    <location>
        <begin position="411"/>
        <end position="434"/>
    </location>
</feature>
<feature type="region of interest" description="Disordered" evidence="1">
    <location>
        <begin position="62"/>
        <end position="134"/>
    </location>
</feature>
<feature type="compositionally biased region" description="Basic and acidic residues" evidence="1">
    <location>
        <begin position="124"/>
        <end position="134"/>
    </location>
</feature>
<feature type="region of interest" description="Disordered" evidence="1">
    <location>
        <begin position="1"/>
        <end position="37"/>
    </location>
</feature>
<organism evidence="2 3">
    <name type="scientific">Ophiostoma piceae (strain UAMH 11346)</name>
    <name type="common">Sap stain fungus</name>
    <dbReference type="NCBI Taxonomy" id="1262450"/>
    <lineage>
        <taxon>Eukaryota</taxon>
        <taxon>Fungi</taxon>
        <taxon>Dikarya</taxon>
        <taxon>Ascomycota</taxon>
        <taxon>Pezizomycotina</taxon>
        <taxon>Sordariomycetes</taxon>
        <taxon>Sordariomycetidae</taxon>
        <taxon>Ophiostomatales</taxon>
        <taxon>Ophiostomataceae</taxon>
        <taxon>Ophiostoma</taxon>
    </lineage>
</organism>
<feature type="compositionally biased region" description="Basic and acidic residues" evidence="1">
    <location>
        <begin position="248"/>
        <end position="263"/>
    </location>
</feature>
<sequence length="537" mass="58088">MAAVSAAQTATSANSTTLTPPSSSHGNGYAWDNSLQQLEDPAYTQRANLKSHVPQNGVALTYGSLNPIDEPIHKSSDFGAVLGQENIRPGRSRDTSVGVTDRNPENHDSSRSTSTTKRPGALGPEREDKNSKWIHRDKLARIESEELQAAGIILPRSRARSKPRRDISVDRSTSYRKAAHEPDFAEPQSHKNSTNVPDHRPVDIAIPEWDLRLPDEIAEESYFTSPYGTGVSSRIPVAKISPAPIALDKMERETPMPRRRDESPGTEESIAYPKPRSRSASMRPSDGYNGPHSPPRVSRSTSDMSPRKASGGIGASASTPTLRKASGASKAMPTSGRPKTRNGTSKDSNSSGTGATRPSTRSGERELSREMSAGAASRQPEGEPPWMISAYRPDPRLPPDQQLLPTVARRLQQEKWEREGKFGNVYDKEFRPLTDDGFLSPPEMSEKPGSADNADGQSGEKHDEWPLKPEAKSPTMPPGRAGSYSTIPKIQEKPNMSPLASPRPPLAQGGDAGTAPAAALTRDEEDAKQGCGCCVIM</sequence>
<dbReference type="AlphaFoldDB" id="S3D3B6"/>
<dbReference type="HOGENOM" id="CLU_023414_1_0_1"/>
<dbReference type="eggNOG" id="ENOG502S2RX">
    <property type="taxonomic scope" value="Eukaryota"/>
</dbReference>
<feature type="compositionally biased region" description="Basic and acidic residues" evidence="1">
    <location>
        <begin position="458"/>
        <end position="471"/>
    </location>
</feature>
<feature type="compositionally biased region" description="Low complexity" evidence="1">
    <location>
        <begin position="1"/>
        <end position="24"/>
    </location>
</feature>
<dbReference type="OrthoDB" id="418495at2759"/>
<dbReference type="EMBL" id="KE148150">
    <property type="protein sequence ID" value="EPE07810.1"/>
    <property type="molecule type" value="Genomic_DNA"/>
</dbReference>
<evidence type="ECO:0000313" key="2">
    <source>
        <dbReference type="EMBL" id="EPE07810.1"/>
    </source>
</evidence>
<keyword evidence="3" id="KW-1185">Reference proteome</keyword>
<feature type="compositionally biased region" description="Polar residues" evidence="1">
    <location>
        <begin position="341"/>
        <end position="361"/>
    </location>
</feature>
<feature type="region of interest" description="Disordered" evidence="1">
    <location>
        <begin position="246"/>
        <end position="531"/>
    </location>
</feature>
<protein>
    <recommendedName>
        <fullName evidence="4">TeaA receptor TeaR</fullName>
    </recommendedName>
</protein>
<evidence type="ECO:0000256" key="1">
    <source>
        <dbReference type="SAM" id="MobiDB-lite"/>
    </source>
</evidence>
<feature type="region of interest" description="Disordered" evidence="1">
    <location>
        <begin position="154"/>
        <end position="201"/>
    </location>
</feature>
<evidence type="ECO:0008006" key="4">
    <source>
        <dbReference type="Google" id="ProtNLM"/>
    </source>
</evidence>
<proteinExistence type="predicted"/>
<evidence type="ECO:0000313" key="3">
    <source>
        <dbReference type="Proteomes" id="UP000016923"/>
    </source>
</evidence>
<gene>
    <name evidence="2" type="ORF">F503_00532</name>
</gene>
<dbReference type="Proteomes" id="UP000016923">
    <property type="component" value="Unassembled WGS sequence"/>
</dbReference>
<reference evidence="2 3" key="1">
    <citation type="journal article" date="2013" name="BMC Genomics">
        <title>The genome and transcriptome of the pine saprophyte Ophiostoma piceae, and a comparison with the bark beetle-associated pine pathogen Grosmannia clavigera.</title>
        <authorList>
            <person name="Haridas S."/>
            <person name="Wang Y."/>
            <person name="Lim L."/>
            <person name="Massoumi Alamouti S."/>
            <person name="Jackman S."/>
            <person name="Docking R."/>
            <person name="Robertson G."/>
            <person name="Birol I."/>
            <person name="Bohlmann J."/>
            <person name="Breuil C."/>
        </authorList>
    </citation>
    <scope>NUCLEOTIDE SEQUENCE [LARGE SCALE GENOMIC DNA]</scope>
    <source>
        <strain evidence="2 3">UAMH 11346</strain>
    </source>
</reference>
<name>S3D3B6_OPHP1</name>
<dbReference type="STRING" id="1262450.S3D3B6"/>
<dbReference type="OMA" id="PINRPEG"/>
<accession>S3D3B6</accession>
<dbReference type="VEuPathDB" id="FungiDB:F503_00532"/>